<sequence length="295" mass="33185">MLAAGVDNVPMLNEAATFVSEHKYSLGLSLVSLALLYFGIKKQWRYSWLKASSLFLGGMLALNYSHFFWWSDNEVVPLAHAVPTEVTLSELDYRVYAGQSTVYSAQAVNVVYLGESPAELMGELGWIENKTFSRSDIELSDYVQLLQQSTPPVSDLLWNGQPQHLAFQLPGTLTHRSHIRWWQAGIDSQTQQTVWIGALSYDDGLTLTPYGGIVTLLHSVSPNVDVEREQLKNDVFRLNDRWNAENVQLASATTSNRQHDYFTDGLVLVVSEQASYANELQPYENIAFISTYLKP</sequence>
<comment type="caution">
    <text evidence="2">The sequence shown here is derived from an EMBL/GenBank/DDBJ whole genome shotgun (WGS) entry which is preliminary data.</text>
</comment>
<evidence type="ECO:0000313" key="2">
    <source>
        <dbReference type="EMBL" id="GAL31862.1"/>
    </source>
</evidence>
<evidence type="ECO:0000313" key="3">
    <source>
        <dbReference type="Proteomes" id="UP000029224"/>
    </source>
</evidence>
<dbReference type="Pfam" id="PF14067">
    <property type="entry name" value="LssY_C"/>
    <property type="match status" value="1"/>
</dbReference>
<gene>
    <name evidence="2" type="ORF">JCM19240_5293</name>
</gene>
<reference evidence="2 3" key="1">
    <citation type="submission" date="2014-09" db="EMBL/GenBank/DDBJ databases">
        <title>Vibrio maritimus JCM 19240. (C210) whole genome shotgun sequence.</title>
        <authorList>
            <person name="Sawabe T."/>
            <person name="Meirelles P."/>
            <person name="Nakanishi M."/>
            <person name="Sayaka M."/>
            <person name="Hattori M."/>
            <person name="Ohkuma M."/>
        </authorList>
    </citation>
    <scope>NUCLEOTIDE SEQUENCE [LARGE SCALE GENOMIC DNA]</scope>
    <source>
        <strain evidence="2 3">JCM 19240</strain>
    </source>
</reference>
<name>A0A090TKH3_9VIBR</name>
<accession>A0A090TKH3</accession>
<feature type="domain" description="LssY-like C-terminal" evidence="1">
    <location>
        <begin position="97"/>
        <end position="265"/>
    </location>
</feature>
<proteinExistence type="predicted"/>
<reference evidence="2 3" key="2">
    <citation type="submission" date="2014-09" db="EMBL/GenBank/DDBJ databases">
        <authorList>
            <consortium name="NBRP consortium"/>
            <person name="Sawabe T."/>
            <person name="Meirelles P."/>
            <person name="Nakanishi M."/>
            <person name="Sayaka M."/>
            <person name="Hattori M."/>
            <person name="Ohkuma M."/>
        </authorList>
    </citation>
    <scope>NUCLEOTIDE SEQUENCE [LARGE SCALE GENOMIC DNA]</scope>
    <source>
        <strain evidence="2 3">JCM 19240</strain>
    </source>
</reference>
<evidence type="ECO:0000259" key="1">
    <source>
        <dbReference type="Pfam" id="PF14067"/>
    </source>
</evidence>
<dbReference type="InterPro" id="IPR025902">
    <property type="entry name" value="LssY-like-C_dom"/>
</dbReference>
<keyword evidence="3" id="KW-1185">Reference proteome</keyword>
<organism evidence="2 3">
    <name type="scientific">Vibrio maritimus</name>
    <dbReference type="NCBI Taxonomy" id="990268"/>
    <lineage>
        <taxon>Bacteria</taxon>
        <taxon>Pseudomonadati</taxon>
        <taxon>Pseudomonadota</taxon>
        <taxon>Gammaproteobacteria</taxon>
        <taxon>Vibrionales</taxon>
        <taxon>Vibrionaceae</taxon>
        <taxon>Vibrio</taxon>
    </lineage>
</organism>
<dbReference type="EMBL" id="BBMT01000001">
    <property type="protein sequence ID" value="GAL31862.1"/>
    <property type="molecule type" value="Genomic_DNA"/>
</dbReference>
<dbReference type="AlphaFoldDB" id="A0A090TKH3"/>
<protein>
    <submittedName>
        <fullName evidence="2">Mll0121 protein</fullName>
    </submittedName>
</protein>
<dbReference type="Proteomes" id="UP000029224">
    <property type="component" value="Unassembled WGS sequence"/>
</dbReference>